<dbReference type="InterPro" id="IPR017853">
    <property type="entry name" value="GH"/>
</dbReference>
<evidence type="ECO:0000313" key="9">
    <source>
        <dbReference type="EMBL" id="MBB6061611.1"/>
    </source>
</evidence>
<evidence type="ECO:0000313" key="10">
    <source>
        <dbReference type="Proteomes" id="UP000555828"/>
    </source>
</evidence>
<dbReference type="InterPro" id="IPR011013">
    <property type="entry name" value="Gal_mutarotase_sf_dom"/>
</dbReference>
<proteinExistence type="inferred from homology"/>
<dbReference type="Proteomes" id="UP000555828">
    <property type="component" value="Unassembled WGS sequence"/>
</dbReference>
<dbReference type="GO" id="GO:0004558">
    <property type="term" value="F:alpha-1,4-glucosidase activity"/>
    <property type="evidence" value="ECO:0007669"/>
    <property type="project" value="UniProtKB-EC"/>
</dbReference>
<evidence type="ECO:0000256" key="3">
    <source>
        <dbReference type="ARBA" id="ARBA00023295"/>
    </source>
</evidence>
<evidence type="ECO:0000259" key="6">
    <source>
        <dbReference type="Pfam" id="PF13802"/>
    </source>
</evidence>
<comment type="similarity">
    <text evidence="1 4">Belongs to the glycosyl hydrolase 31 family.</text>
</comment>
<organism evidence="9 10">
    <name type="scientific">Thermosipho japonicus</name>
    <dbReference type="NCBI Taxonomy" id="90323"/>
    <lineage>
        <taxon>Bacteria</taxon>
        <taxon>Thermotogati</taxon>
        <taxon>Thermotogota</taxon>
        <taxon>Thermotogae</taxon>
        <taxon>Thermotogales</taxon>
        <taxon>Fervidobacteriaceae</taxon>
        <taxon>Thermosipho</taxon>
    </lineage>
</organism>
<keyword evidence="3 4" id="KW-0326">Glycosidase</keyword>
<dbReference type="Pfam" id="PF01055">
    <property type="entry name" value="Glyco_hydro_31_2nd"/>
    <property type="match status" value="1"/>
</dbReference>
<dbReference type="InterPro" id="IPR025887">
    <property type="entry name" value="Glyco_hydro_31_N_dom"/>
</dbReference>
<evidence type="ECO:0000259" key="8">
    <source>
        <dbReference type="Pfam" id="PF21365"/>
    </source>
</evidence>
<reference evidence="9 10" key="1">
    <citation type="submission" date="2020-08" db="EMBL/GenBank/DDBJ databases">
        <title>Genomic Encyclopedia of Type Strains, Phase IV (KMG-IV): sequencing the most valuable type-strain genomes for metagenomic binning, comparative biology and taxonomic classification.</title>
        <authorList>
            <person name="Goeker M."/>
        </authorList>
    </citation>
    <scope>NUCLEOTIDE SEQUENCE [LARGE SCALE GENOMIC DNA]</scope>
    <source>
        <strain evidence="9 10">DSM 13481</strain>
    </source>
</reference>
<dbReference type="RefSeq" id="WP_184618392.1">
    <property type="nucleotide sequence ID" value="NZ_JACHEX010000001.1"/>
</dbReference>
<dbReference type="GO" id="GO:0030246">
    <property type="term" value="F:carbohydrate binding"/>
    <property type="evidence" value="ECO:0007669"/>
    <property type="project" value="InterPro"/>
</dbReference>
<dbReference type="SUPFAM" id="SSF51011">
    <property type="entry name" value="Glycosyl hydrolase domain"/>
    <property type="match status" value="1"/>
</dbReference>
<feature type="domain" description="Glycoside hydrolase family 31 N-terminal" evidence="6">
    <location>
        <begin position="42"/>
        <end position="124"/>
    </location>
</feature>
<dbReference type="Pfam" id="PF17137">
    <property type="entry name" value="DUF5110"/>
    <property type="match status" value="1"/>
</dbReference>
<evidence type="ECO:0000259" key="5">
    <source>
        <dbReference type="Pfam" id="PF01055"/>
    </source>
</evidence>
<dbReference type="PANTHER" id="PTHR22762:SF120">
    <property type="entry name" value="HETEROGLYCAN GLUCOSIDASE 1"/>
    <property type="match status" value="1"/>
</dbReference>
<dbReference type="InterPro" id="IPR000322">
    <property type="entry name" value="Glyco_hydro_31_TIM"/>
</dbReference>
<evidence type="ECO:0000256" key="1">
    <source>
        <dbReference type="ARBA" id="ARBA00007806"/>
    </source>
</evidence>
<dbReference type="Pfam" id="PF21365">
    <property type="entry name" value="Glyco_hydro_31_3rd"/>
    <property type="match status" value="1"/>
</dbReference>
<dbReference type="AlphaFoldDB" id="A0A841GTB8"/>
<dbReference type="Gene3D" id="2.60.40.1760">
    <property type="entry name" value="glycosyl hydrolase (family 31)"/>
    <property type="match status" value="1"/>
</dbReference>
<dbReference type="SUPFAM" id="SSF74650">
    <property type="entry name" value="Galactose mutarotase-like"/>
    <property type="match status" value="1"/>
</dbReference>
<dbReference type="InterPro" id="IPR048395">
    <property type="entry name" value="Glyco_hydro_31_C"/>
</dbReference>
<feature type="domain" description="DUF5110" evidence="7">
    <location>
        <begin position="635"/>
        <end position="691"/>
    </location>
</feature>
<keyword evidence="10" id="KW-1185">Reference proteome</keyword>
<name>A0A841GTB8_9BACT</name>
<dbReference type="Gene3D" id="3.20.20.80">
    <property type="entry name" value="Glycosidases"/>
    <property type="match status" value="1"/>
</dbReference>
<dbReference type="PROSITE" id="PS00129">
    <property type="entry name" value="GLYCOSYL_HYDROL_F31_1"/>
    <property type="match status" value="1"/>
</dbReference>
<feature type="domain" description="Glycoside hydrolase family 31 TIM barrel" evidence="5">
    <location>
        <begin position="169"/>
        <end position="517"/>
    </location>
</feature>
<evidence type="ECO:0000259" key="7">
    <source>
        <dbReference type="Pfam" id="PF17137"/>
    </source>
</evidence>
<dbReference type="Pfam" id="PF13802">
    <property type="entry name" value="Gal_mutarotas_2"/>
    <property type="match status" value="1"/>
</dbReference>
<protein>
    <submittedName>
        <fullName evidence="9">Alpha-glucosidase</fullName>
        <ecNumber evidence="9">3.2.1.20</ecNumber>
    </submittedName>
</protein>
<dbReference type="InterPro" id="IPR033403">
    <property type="entry name" value="DUF5110"/>
</dbReference>
<keyword evidence="2 4" id="KW-0378">Hydrolase</keyword>
<dbReference type="EC" id="3.2.1.20" evidence="9"/>
<dbReference type="SUPFAM" id="SSF51445">
    <property type="entry name" value="(Trans)glycosidases"/>
    <property type="match status" value="1"/>
</dbReference>
<dbReference type="EMBL" id="JACHEX010000001">
    <property type="protein sequence ID" value="MBB6061611.1"/>
    <property type="molecule type" value="Genomic_DNA"/>
</dbReference>
<dbReference type="Gene3D" id="2.60.40.1180">
    <property type="entry name" value="Golgi alpha-mannosidase II"/>
    <property type="match status" value="2"/>
</dbReference>
<dbReference type="GO" id="GO:0005975">
    <property type="term" value="P:carbohydrate metabolic process"/>
    <property type="evidence" value="ECO:0007669"/>
    <property type="project" value="InterPro"/>
</dbReference>
<evidence type="ECO:0000256" key="4">
    <source>
        <dbReference type="RuleBase" id="RU361185"/>
    </source>
</evidence>
<dbReference type="InterPro" id="IPR030458">
    <property type="entry name" value="Glyco_hydro_31_AS"/>
</dbReference>
<dbReference type="CDD" id="cd14752">
    <property type="entry name" value="GH31_N"/>
    <property type="match status" value="1"/>
</dbReference>
<feature type="domain" description="Glycosyl hydrolase family 31 C-terminal" evidence="8">
    <location>
        <begin position="527"/>
        <end position="610"/>
    </location>
</feature>
<sequence length="702" mass="82685">MIYKLIYGVPDVNSEAVIKEKRVKMLQKSEKYKIENIFEDISLKKEGEFLILEKKIEEGMIFGFGDKVGQFNRRGKQYIFWNTDNFTHHPGSEPLYKSFPFFIFINENKKYGIFTDYPGYMEIDLDSEGKNIITFKIKGEGFTQYVILEEKIDKLLKSYLYLTGKNVAFPFWSLGYQQSRWSYFSKEEVLNLAKTFREKQIPCDVIWLDIDYMDSYKLFTWNKEKFSDHKEMLEELHKMGFKVSAILDPGVKVEKGYEVFEEAKDRYFLKDNMGKDFEGAVWPGRVRFPDFTSKNVRKWWSQKVREFVKDGIDGIWNDMNEIAIFGTDEDITHAKEKLENLKLEDGIGVAGAFGEIGSIPRKDRGYEIIHLNGKKHYKLRNVYGFNMIRATQEGFQKNYRNINITRAAYSGVQRFGGVWTGDNHSWWEHILLEIQRIMSLSLVGVFNTGFDVGGFGGNTSAELMVRFMQLGSFMPLFRNHSAIGTRRQEPWTFDKKYEKILKRIIEHRYRLIPYLYSEYMIGILKDIPLIAPLFLHFEKDKKTYQIDDQFMVGRNIIAAPVYKPGVKSRLVYLPKKSFDLNNNKFLNKGWQEVNVTLEEIPHFAIDGSIIFMQESKQYLENSYNDEIFGKVFAYSGKAIGYFYEDDGKTNNYKKGMYNLYKFVYNHGELKIKKIREGYKHKKRNFSFEIYTKTSIEKINAEF</sequence>
<dbReference type="CDD" id="cd06604">
    <property type="entry name" value="GH31_glucosidase_II_MalA"/>
    <property type="match status" value="1"/>
</dbReference>
<accession>A0A841GTB8</accession>
<evidence type="ECO:0000256" key="2">
    <source>
        <dbReference type="ARBA" id="ARBA00022801"/>
    </source>
</evidence>
<dbReference type="InterPro" id="IPR013780">
    <property type="entry name" value="Glyco_hydro_b"/>
</dbReference>
<dbReference type="PANTHER" id="PTHR22762">
    <property type="entry name" value="ALPHA-GLUCOSIDASE"/>
    <property type="match status" value="1"/>
</dbReference>
<gene>
    <name evidence="9" type="ORF">HNP65_000033</name>
</gene>
<comment type="caution">
    <text evidence="9">The sequence shown here is derived from an EMBL/GenBank/DDBJ whole genome shotgun (WGS) entry which is preliminary data.</text>
</comment>